<keyword evidence="2" id="KW-1185">Reference proteome</keyword>
<gene>
    <name evidence="1" type="ORF">E1293_28155</name>
</gene>
<organism evidence="1 2">
    <name type="scientific">Actinomadura darangshiensis</name>
    <dbReference type="NCBI Taxonomy" id="705336"/>
    <lineage>
        <taxon>Bacteria</taxon>
        <taxon>Bacillati</taxon>
        <taxon>Actinomycetota</taxon>
        <taxon>Actinomycetes</taxon>
        <taxon>Streptosporangiales</taxon>
        <taxon>Thermomonosporaceae</taxon>
        <taxon>Actinomadura</taxon>
    </lineage>
</organism>
<dbReference type="Proteomes" id="UP000295578">
    <property type="component" value="Unassembled WGS sequence"/>
</dbReference>
<name>A0A4R5AWU2_9ACTN</name>
<proteinExistence type="predicted"/>
<evidence type="ECO:0000313" key="1">
    <source>
        <dbReference type="EMBL" id="TDD75654.1"/>
    </source>
</evidence>
<dbReference type="AlphaFoldDB" id="A0A4R5AWU2"/>
<reference evidence="1 2" key="1">
    <citation type="submission" date="2019-03" db="EMBL/GenBank/DDBJ databases">
        <title>Draft genome sequences of novel Actinobacteria.</title>
        <authorList>
            <person name="Sahin N."/>
            <person name="Ay H."/>
            <person name="Saygin H."/>
        </authorList>
    </citation>
    <scope>NUCLEOTIDE SEQUENCE [LARGE SCALE GENOMIC DNA]</scope>
    <source>
        <strain evidence="1 2">DSM 45941</strain>
    </source>
</reference>
<dbReference type="OrthoDB" id="4184983at2"/>
<sequence length="146" mass="16753">MHGISFALDDFRLPYCKAGDDRLQRLGNWITTDVSIYKGVCLDALATLADAAAGKPTEPWDSENYTVTFLASAVRIQNDWVESENGEFGLAEVREAVEDYWRFLVSIPDNPNLVREFRPDLPEWQAALLSWEETWKRPHPYRGTLF</sequence>
<protein>
    <submittedName>
        <fullName evidence="1">Uncharacterized protein</fullName>
    </submittedName>
</protein>
<evidence type="ECO:0000313" key="2">
    <source>
        <dbReference type="Proteomes" id="UP000295578"/>
    </source>
</evidence>
<dbReference type="RefSeq" id="WP_132200507.1">
    <property type="nucleotide sequence ID" value="NZ_SMKY01000154.1"/>
</dbReference>
<dbReference type="EMBL" id="SMKY01000154">
    <property type="protein sequence ID" value="TDD75654.1"/>
    <property type="molecule type" value="Genomic_DNA"/>
</dbReference>
<accession>A0A4R5AWU2</accession>
<comment type="caution">
    <text evidence="1">The sequence shown here is derived from an EMBL/GenBank/DDBJ whole genome shotgun (WGS) entry which is preliminary data.</text>
</comment>